<sequence length="222" mass="24695">MAQSGPDLSFDPDLDHLPPEIRWREWMGRVEAVIFASPEPVPREVLSRLVGRACRLDDVIADIQHELQARPFELVFVAGGWHHRTRPRYAEAIRLVQQPQAGSGDRDLSSAERLVVTAIAYLQPVTRKELSRLFGKEVSRDVIARLKRLDFIGAGPRAPEPGAPLTYVTTSKFLSVFGFASLRDLPDIEALEEAGLLQPTAETNEPVDALDRELGPVGDDRD</sequence>
<evidence type="ECO:0000256" key="5">
    <source>
        <dbReference type="SAM" id="MobiDB-lite"/>
    </source>
</evidence>
<evidence type="ECO:0000256" key="1">
    <source>
        <dbReference type="ARBA" id="ARBA00022490"/>
    </source>
</evidence>
<evidence type="ECO:0000256" key="2">
    <source>
        <dbReference type="ARBA" id="ARBA00022618"/>
    </source>
</evidence>
<keyword evidence="4" id="KW-0131">Cell cycle</keyword>
<dbReference type="RefSeq" id="WP_161725526.1">
    <property type="nucleotide sequence ID" value="NZ_JAAAXI010000021.1"/>
</dbReference>
<dbReference type="PANTHER" id="PTHR34298">
    <property type="entry name" value="SEGREGATION AND CONDENSATION PROTEIN B"/>
    <property type="match status" value="1"/>
</dbReference>
<dbReference type="PIRSF" id="PIRSF019345">
    <property type="entry name" value="ScpB"/>
    <property type="match status" value="1"/>
</dbReference>
<evidence type="ECO:0000256" key="3">
    <source>
        <dbReference type="ARBA" id="ARBA00022829"/>
    </source>
</evidence>
<evidence type="ECO:0000313" key="7">
    <source>
        <dbReference type="Proteomes" id="UP000818323"/>
    </source>
</evidence>
<keyword evidence="1" id="KW-0963">Cytoplasm</keyword>
<keyword evidence="7" id="KW-1185">Reference proteome</keyword>
<dbReference type="InterPro" id="IPR005234">
    <property type="entry name" value="ScpB_csome_segregation"/>
</dbReference>
<dbReference type="Pfam" id="PF04079">
    <property type="entry name" value="SMC_ScpB"/>
    <property type="match status" value="1"/>
</dbReference>
<reference evidence="6 7" key="1">
    <citation type="submission" date="2020-01" db="EMBL/GenBank/DDBJ databases">
        <title>Microvirga sp. nov., an arsenate reduction bacterium isolated from Tibet hotspring sediments.</title>
        <authorList>
            <person name="Yuan C.-G."/>
        </authorList>
    </citation>
    <scope>NUCLEOTIDE SEQUENCE [LARGE SCALE GENOMIC DNA]</scope>
    <source>
        <strain evidence="6 7">SYSU G3D203</strain>
    </source>
</reference>
<dbReference type="PANTHER" id="PTHR34298:SF2">
    <property type="entry name" value="SEGREGATION AND CONDENSATION PROTEIN B"/>
    <property type="match status" value="1"/>
</dbReference>
<dbReference type="InterPro" id="IPR036388">
    <property type="entry name" value="WH-like_DNA-bd_sf"/>
</dbReference>
<name>A0ABW9Z284_9HYPH</name>
<dbReference type="SUPFAM" id="SSF46785">
    <property type="entry name" value="Winged helix' DNA-binding domain"/>
    <property type="match status" value="2"/>
</dbReference>
<proteinExistence type="predicted"/>
<comment type="caution">
    <text evidence="6">The sequence shown here is derived from an EMBL/GenBank/DDBJ whole genome shotgun (WGS) entry which is preliminary data.</text>
</comment>
<accession>A0ABW9Z284</accession>
<organism evidence="6 7">
    <name type="scientific">Microvirga arsenatis</name>
    <dbReference type="NCBI Taxonomy" id="2692265"/>
    <lineage>
        <taxon>Bacteria</taxon>
        <taxon>Pseudomonadati</taxon>
        <taxon>Pseudomonadota</taxon>
        <taxon>Alphaproteobacteria</taxon>
        <taxon>Hyphomicrobiales</taxon>
        <taxon>Methylobacteriaceae</taxon>
        <taxon>Microvirga</taxon>
    </lineage>
</organism>
<evidence type="ECO:0000313" key="6">
    <source>
        <dbReference type="EMBL" id="NBJ26787.1"/>
    </source>
</evidence>
<feature type="region of interest" description="Disordered" evidence="5">
    <location>
        <begin position="196"/>
        <end position="222"/>
    </location>
</feature>
<protein>
    <submittedName>
        <fullName evidence="6">SMC-Scp complex subunit ScpB</fullName>
    </submittedName>
</protein>
<dbReference type="Gene3D" id="1.10.10.10">
    <property type="entry name" value="Winged helix-like DNA-binding domain superfamily/Winged helix DNA-binding domain"/>
    <property type="match status" value="2"/>
</dbReference>
<dbReference type="Proteomes" id="UP000818323">
    <property type="component" value="Unassembled WGS sequence"/>
</dbReference>
<keyword evidence="3" id="KW-0159">Chromosome partition</keyword>
<dbReference type="EMBL" id="JAAAXJ010000018">
    <property type="protein sequence ID" value="NBJ26787.1"/>
    <property type="molecule type" value="Genomic_DNA"/>
</dbReference>
<gene>
    <name evidence="6" type="ORF">GR303_20830</name>
</gene>
<evidence type="ECO:0000256" key="4">
    <source>
        <dbReference type="ARBA" id="ARBA00023306"/>
    </source>
</evidence>
<dbReference type="InterPro" id="IPR036390">
    <property type="entry name" value="WH_DNA-bd_sf"/>
</dbReference>
<feature type="compositionally biased region" description="Basic and acidic residues" evidence="5">
    <location>
        <begin position="209"/>
        <end position="222"/>
    </location>
</feature>
<keyword evidence="2" id="KW-0132">Cell division</keyword>